<evidence type="ECO:0000256" key="2">
    <source>
        <dbReference type="ARBA" id="ARBA00011881"/>
    </source>
</evidence>
<evidence type="ECO:0000256" key="1">
    <source>
        <dbReference type="ARBA" id="ARBA00011076"/>
    </source>
</evidence>
<dbReference type="Gene3D" id="3.40.710.10">
    <property type="entry name" value="DD-peptidase/beta-lactamase superfamily"/>
    <property type="match status" value="1"/>
</dbReference>
<comment type="similarity">
    <text evidence="1 6">Belongs to the glutaminase family.</text>
</comment>
<keyword evidence="4 6" id="KW-0378">Hydrolase</keyword>
<keyword evidence="6" id="KW-0007">Acetylation</keyword>
<dbReference type="InterPro" id="IPR012338">
    <property type="entry name" value="Beta-lactam/transpept-like"/>
</dbReference>
<dbReference type="GO" id="GO:0006537">
    <property type="term" value="P:glutamate biosynthetic process"/>
    <property type="evidence" value="ECO:0007669"/>
    <property type="project" value="TreeGrafter"/>
</dbReference>
<reference evidence="7 8" key="1">
    <citation type="submission" date="2018-06" db="EMBL/GenBank/DDBJ databases">
        <authorList>
            <consortium name="Pathogen Informatics"/>
            <person name="Doyle S."/>
        </authorList>
    </citation>
    <scope>NUCLEOTIDE SEQUENCE [LARGE SCALE GENOMIC DNA]</scope>
    <source>
        <strain evidence="7 8">NCTC11179</strain>
    </source>
</reference>
<organism evidence="7 8">
    <name type="scientific">Myroides odoratus</name>
    <name type="common">Flavobacterium odoratum</name>
    <dbReference type="NCBI Taxonomy" id="256"/>
    <lineage>
        <taxon>Bacteria</taxon>
        <taxon>Pseudomonadati</taxon>
        <taxon>Bacteroidota</taxon>
        <taxon>Flavobacteriia</taxon>
        <taxon>Flavobacteriales</taxon>
        <taxon>Flavobacteriaceae</taxon>
        <taxon>Myroides</taxon>
    </lineage>
</organism>
<dbReference type="PANTHER" id="PTHR12544">
    <property type="entry name" value="GLUTAMINASE"/>
    <property type="match status" value="1"/>
</dbReference>
<evidence type="ECO:0000256" key="6">
    <source>
        <dbReference type="HAMAP-Rule" id="MF_00313"/>
    </source>
</evidence>
<dbReference type="PANTHER" id="PTHR12544:SF29">
    <property type="entry name" value="GLUTAMINASE"/>
    <property type="match status" value="1"/>
</dbReference>
<evidence type="ECO:0000313" key="8">
    <source>
        <dbReference type="Proteomes" id="UP000255024"/>
    </source>
</evidence>
<dbReference type="EMBL" id="UGQL01000001">
    <property type="protein sequence ID" value="STZ28276.1"/>
    <property type="molecule type" value="Genomic_DNA"/>
</dbReference>
<protein>
    <recommendedName>
        <fullName evidence="3 6">Glutaminase</fullName>
        <ecNumber evidence="3 6">3.5.1.2</ecNumber>
    </recommendedName>
</protein>
<name>A0A378RMN7_MYROD</name>
<feature type="binding site" evidence="6">
    <location>
        <position position="197"/>
    </location>
    <ligand>
        <name>substrate</name>
    </ligand>
</feature>
<feature type="binding site" evidence="6">
    <location>
        <position position="153"/>
    </location>
    <ligand>
        <name>substrate</name>
    </ligand>
</feature>
<dbReference type="EC" id="3.5.1.2" evidence="3 6"/>
<dbReference type="Pfam" id="PF04960">
    <property type="entry name" value="Glutaminase"/>
    <property type="match status" value="1"/>
</dbReference>
<comment type="catalytic activity">
    <reaction evidence="5 6">
        <text>L-glutamine + H2O = L-glutamate + NH4(+)</text>
        <dbReference type="Rhea" id="RHEA:15889"/>
        <dbReference type="ChEBI" id="CHEBI:15377"/>
        <dbReference type="ChEBI" id="CHEBI:28938"/>
        <dbReference type="ChEBI" id="CHEBI:29985"/>
        <dbReference type="ChEBI" id="CHEBI:58359"/>
        <dbReference type="EC" id="3.5.1.2"/>
    </reaction>
</comment>
<dbReference type="HAMAP" id="MF_00313">
    <property type="entry name" value="Glutaminase"/>
    <property type="match status" value="1"/>
</dbReference>
<evidence type="ECO:0000256" key="4">
    <source>
        <dbReference type="ARBA" id="ARBA00022801"/>
    </source>
</evidence>
<dbReference type="AlphaFoldDB" id="A0A378RMN7"/>
<feature type="binding site" evidence="6">
    <location>
        <position position="204"/>
    </location>
    <ligand>
        <name>substrate</name>
    </ligand>
</feature>
<evidence type="ECO:0000256" key="5">
    <source>
        <dbReference type="ARBA" id="ARBA00049534"/>
    </source>
</evidence>
<sequence length="343" mass="38191">MLLRKMNIVRIQKIVLLVMLVGISQVNQSVAQKSQTKLDQQITMELMQQIVNQDKAYYKEGKVADYIPELGKANPQAVAFSVVKSNGEIINVGDVKAKFTIQSISKVIALMIAVQEKGEKALYDRIGYYGTEKAFNHYANLETSGKPLNPMMNAGAILTTAFIEGDGEVAYQKILNMLRYITKNESIVMNEAVYLSEKETGHRNRGIFYLLKNNGLIEGEENKLDNYFKQCSIEVTAEDLAKIGYFYANGCTRFDGDKTYYNRDLARLIQAQMLIAGMYDFSGEYARTVGLPSKSGVGGGIAVSVPNKMGIGVFNPALDQHGNSVVGYRILYDFVNQLELSLF</sequence>
<feature type="binding site" evidence="6">
    <location>
        <position position="297"/>
    </location>
    <ligand>
        <name>substrate</name>
    </ligand>
</feature>
<evidence type="ECO:0000256" key="3">
    <source>
        <dbReference type="ARBA" id="ARBA00012918"/>
    </source>
</evidence>
<dbReference type="InterPro" id="IPR015868">
    <property type="entry name" value="Glutaminase"/>
</dbReference>
<evidence type="ECO:0000313" key="7">
    <source>
        <dbReference type="EMBL" id="STZ28276.1"/>
    </source>
</evidence>
<feature type="binding site" evidence="6">
    <location>
        <position position="227"/>
    </location>
    <ligand>
        <name>substrate</name>
    </ligand>
</feature>
<dbReference type="NCBIfam" id="TIGR03814">
    <property type="entry name" value="Gln_ase"/>
    <property type="match status" value="1"/>
</dbReference>
<accession>A0A378RMN7</accession>
<keyword evidence="8" id="KW-1185">Reference proteome</keyword>
<feature type="binding site" evidence="6">
    <location>
        <position position="103"/>
    </location>
    <ligand>
        <name>substrate</name>
    </ligand>
</feature>
<gene>
    <name evidence="6 7" type="primary">glsA</name>
    <name evidence="7" type="ORF">NCTC11179_01818</name>
</gene>
<dbReference type="RefSeq" id="WP_115091212.1">
    <property type="nucleotide sequence ID" value="NZ_CP068107.1"/>
</dbReference>
<dbReference type="SUPFAM" id="SSF56601">
    <property type="entry name" value="beta-lactamase/transpeptidase-like"/>
    <property type="match status" value="1"/>
</dbReference>
<comment type="subunit">
    <text evidence="2 6">Homotetramer.</text>
</comment>
<feature type="binding site" evidence="6">
    <location>
        <position position="279"/>
    </location>
    <ligand>
        <name>substrate</name>
    </ligand>
</feature>
<proteinExistence type="inferred from homology"/>
<dbReference type="GO" id="GO:0006543">
    <property type="term" value="P:L-glutamine catabolic process"/>
    <property type="evidence" value="ECO:0007669"/>
    <property type="project" value="TreeGrafter"/>
</dbReference>
<dbReference type="Proteomes" id="UP000255024">
    <property type="component" value="Unassembled WGS sequence"/>
</dbReference>
<dbReference type="GO" id="GO:0004359">
    <property type="term" value="F:glutaminase activity"/>
    <property type="evidence" value="ECO:0007669"/>
    <property type="project" value="UniProtKB-UniRule"/>
</dbReference>